<protein>
    <submittedName>
        <fullName evidence="3">Uncharacterized protein</fullName>
    </submittedName>
</protein>
<proteinExistence type="predicted"/>
<evidence type="ECO:0000256" key="1">
    <source>
        <dbReference type="SAM" id="Phobius"/>
    </source>
</evidence>
<keyword evidence="4" id="KW-1185">Reference proteome</keyword>
<dbReference type="Proteomes" id="UP000663879">
    <property type="component" value="Unassembled WGS sequence"/>
</dbReference>
<feature type="signal peptide" evidence="2">
    <location>
        <begin position="1"/>
        <end position="19"/>
    </location>
</feature>
<name>A0A814GYQ3_9BILA</name>
<evidence type="ECO:0000256" key="2">
    <source>
        <dbReference type="SAM" id="SignalP"/>
    </source>
</evidence>
<keyword evidence="1" id="KW-1133">Transmembrane helix</keyword>
<keyword evidence="1" id="KW-0472">Membrane</keyword>
<gene>
    <name evidence="3" type="ORF">OXX778_LOCUS16485</name>
</gene>
<accession>A0A814GYQ3</accession>
<dbReference type="EMBL" id="CAJNOC010003908">
    <property type="protein sequence ID" value="CAF1002606.1"/>
    <property type="molecule type" value="Genomic_DNA"/>
</dbReference>
<organism evidence="3 4">
    <name type="scientific">Brachionus calyciflorus</name>
    <dbReference type="NCBI Taxonomy" id="104777"/>
    <lineage>
        <taxon>Eukaryota</taxon>
        <taxon>Metazoa</taxon>
        <taxon>Spiralia</taxon>
        <taxon>Gnathifera</taxon>
        <taxon>Rotifera</taxon>
        <taxon>Eurotatoria</taxon>
        <taxon>Monogononta</taxon>
        <taxon>Pseudotrocha</taxon>
        <taxon>Ploima</taxon>
        <taxon>Brachionidae</taxon>
        <taxon>Brachionus</taxon>
    </lineage>
</organism>
<dbReference type="AlphaFoldDB" id="A0A814GYQ3"/>
<reference evidence="3" key="1">
    <citation type="submission" date="2021-02" db="EMBL/GenBank/DDBJ databases">
        <authorList>
            <person name="Nowell W R."/>
        </authorList>
    </citation>
    <scope>NUCLEOTIDE SEQUENCE</scope>
    <source>
        <strain evidence="3">Ploen Becks lab</strain>
    </source>
</reference>
<feature type="chain" id="PRO_5032426284" evidence="2">
    <location>
        <begin position="20"/>
        <end position="161"/>
    </location>
</feature>
<evidence type="ECO:0000313" key="4">
    <source>
        <dbReference type="Proteomes" id="UP000663879"/>
    </source>
</evidence>
<feature type="transmembrane region" description="Helical" evidence="1">
    <location>
        <begin position="63"/>
        <end position="89"/>
    </location>
</feature>
<evidence type="ECO:0000313" key="3">
    <source>
        <dbReference type="EMBL" id="CAF1002606.1"/>
    </source>
</evidence>
<comment type="caution">
    <text evidence="3">The sequence shown here is derived from an EMBL/GenBank/DDBJ whole genome shotgun (WGS) entry which is preliminary data.</text>
</comment>
<sequence length="161" mass="18314">MKKLKTSLAILTLSNIVDGKICKFYPSYPDYGDIYSVECFLDCCKNKFPTTAQTACCDRSLSWIWIVLPCFAAIAILTIVIISIFIYLIKKKNRIKPETRIIENQNIDVSHGTNNIISSQNYIDATILNQVPTKKIENNHEVIMPYLPNNVVIANRGYHNV</sequence>
<keyword evidence="1" id="KW-0812">Transmembrane</keyword>
<dbReference type="OrthoDB" id="10200691at2759"/>
<keyword evidence="2" id="KW-0732">Signal</keyword>